<reference evidence="7" key="1">
    <citation type="submission" date="2021-06" db="EMBL/GenBank/DDBJ databases">
        <title>Parelaphostrongylus tenuis whole genome reference sequence.</title>
        <authorList>
            <person name="Garwood T.J."/>
            <person name="Larsen P.A."/>
            <person name="Fountain-Jones N.M."/>
            <person name="Garbe J.R."/>
            <person name="Macchietto M.G."/>
            <person name="Kania S.A."/>
            <person name="Gerhold R.W."/>
            <person name="Richards J.E."/>
            <person name="Wolf T.M."/>
        </authorList>
    </citation>
    <scope>NUCLEOTIDE SEQUENCE</scope>
    <source>
        <strain evidence="7">MNPRO001-30</strain>
        <tissue evidence="7">Meninges</tissue>
    </source>
</reference>
<keyword evidence="8" id="KW-1185">Reference proteome</keyword>
<evidence type="ECO:0000256" key="5">
    <source>
        <dbReference type="ARBA" id="ARBA00093456"/>
    </source>
</evidence>
<dbReference type="InterPro" id="IPR016024">
    <property type="entry name" value="ARM-type_fold"/>
</dbReference>
<keyword evidence="3" id="KW-0832">Ubl conjugation</keyword>
<dbReference type="GO" id="GO:1990918">
    <property type="term" value="P:double-strand break repair involved in meiotic recombination"/>
    <property type="evidence" value="ECO:0007669"/>
    <property type="project" value="TreeGrafter"/>
</dbReference>
<sequence>MWSDADDDLFEDFADTVPLAPDGEEQNSNGVLDSNSVGRSSQMRELPSDTQRRDRVVVHYDHDDGEVIAPSNEFETILSLEDIEVRSDENYKKYVYIGNITSDALVAKLETKMSDQRYKEELLFAFEEALKVQGNLVIYLEPSHSSCGIQESIIRVLLLCRSSQVKTFELLMNQLQILQKEGQNKSSICHLCIAQIRFIDRIYYSHTLFCSIFERDIQHWSPEIRNALILSIPEVITDVSVQIGAVKELQSLLLSDVETDPVGCKLAVISALSLLNSEPEASKKMQERVLNSLSAFDLELLPSLIELFLRRLNGSTKDAFCDLLGQLSTHLHVDQLSLSRRGKLYDEIVGEIFGKITQFVVLGGECRWREVYKFFKSGGLSEKHGAIEIVSQESIIAPNSGSSRELGSFDVILSIALLSLRTCPPSVANAIKLTFAQTNEDIEDLSRLFGNALKLKRFCELNVSSIISIAQHCLWSTKQNAQQFGAKLFKELFLSLPKRRELVLKTMLSHAVYSEGESEAVLNQFTLLIDENAEAVEPFSEVISEYFFILHRMTTDNVKRFFRAVFRLYAKRPSLATEKNNLNAMIPILLRSADNVQPIFGVLASLVKLESTLLLEGPSTREEEVRESMHQLDEIRTSYPHVKPFFYSELASILSDCLGCSKCQAMNEWLTVFIEEFRSDFFTDRYEATRELEGERYICTESNYG</sequence>
<evidence type="ECO:0000313" key="7">
    <source>
        <dbReference type="EMBL" id="KAJ1350807.1"/>
    </source>
</evidence>
<dbReference type="PANTHER" id="PTHR32086">
    <property type="entry name" value="FANCONI ANEMIA GROUP D2 PROTEIN"/>
    <property type="match status" value="1"/>
</dbReference>
<dbReference type="GO" id="GO:0070182">
    <property type="term" value="F:DNA polymerase binding"/>
    <property type="evidence" value="ECO:0007669"/>
    <property type="project" value="TreeGrafter"/>
</dbReference>
<comment type="subcellular location">
    <subcellularLocation>
        <location evidence="1">Nucleus</location>
    </subcellularLocation>
</comment>
<name>A0AAD5M250_PARTN</name>
<dbReference type="GO" id="GO:0000793">
    <property type="term" value="C:condensed chromosome"/>
    <property type="evidence" value="ECO:0007669"/>
    <property type="project" value="TreeGrafter"/>
</dbReference>
<gene>
    <name evidence="7" type="ORF">KIN20_006691</name>
</gene>
<dbReference type="InterPro" id="IPR029448">
    <property type="entry name" value="FANCD2"/>
</dbReference>
<dbReference type="PANTHER" id="PTHR32086:SF0">
    <property type="entry name" value="FANCONI ANEMIA GROUP D2 PROTEIN"/>
    <property type="match status" value="1"/>
</dbReference>
<evidence type="ECO:0000256" key="3">
    <source>
        <dbReference type="ARBA" id="ARBA00022843"/>
    </source>
</evidence>
<evidence type="ECO:0000256" key="1">
    <source>
        <dbReference type="ARBA" id="ARBA00004123"/>
    </source>
</evidence>
<evidence type="ECO:0000256" key="4">
    <source>
        <dbReference type="ARBA" id="ARBA00023242"/>
    </source>
</evidence>
<keyword evidence="4" id="KW-0539">Nucleus</keyword>
<evidence type="ECO:0000256" key="2">
    <source>
        <dbReference type="ARBA" id="ARBA00022499"/>
    </source>
</evidence>
<dbReference type="EMBL" id="JAHQIW010000945">
    <property type="protein sequence ID" value="KAJ1350807.1"/>
    <property type="molecule type" value="Genomic_DNA"/>
</dbReference>
<protein>
    <submittedName>
        <fullName evidence="7">Uncharacterized protein</fullName>
    </submittedName>
</protein>
<evidence type="ECO:0000313" key="8">
    <source>
        <dbReference type="Proteomes" id="UP001196413"/>
    </source>
</evidence>
<dbReference type="Proteomes" id="UP001196413">
    <property type="component" value="Unassembled WGS sequence"/>
</dbReference>
<organism evidence="7 8">
    <name type="scientific">Parelaphostrongylus tenuis</name>
    <name type="common">Meningeal worm</name>
    <dbReference type="NCBI Taxonomy" id="148309"/>
    <lineage>
        <taxon>Eukaryota</taxon>
        <taxon>Metazoa</taxon>
        <taxon>Ecdysozoa</taxon>
        <taxon>Nematoda</taxon>
        <taxon>Chromadorea</taxon>
        <taxon>Rhabditida</taxon>
        <taxon>Rhabditina</taxon>
        <taxon>Rhabditomorpha</taxon>
        <taxon>Strongyloidea</taxon>
        <taxon>Metastrongylidae</taxon>
        <taxon>Parelaphostrongylus</taxon>
    </lineage>
</organism>
<dbReference type="GO" id="GO:0031573">
    <property type="term" value="P:mitotic intra-S DNA damage checkpoint signaling"/>
    <property type="evidence" value="ECO:0007669"/>
    <property type="project" value="TreeGrafter"/>
</dbReference>
<feature type="region of interest" description="Disordered" evidence="6">
    <location>
        <begin position="18"/>
        <end position="53"/>
    </location>
</feature>
<comment type="similarity">
    <text evidence="5">Belongs to the Fanconi anemia protein FANCD2 family.</text>
</comment>
<accession>A0AAD5M250</accession>
<dbReference type="GO" id="GO:0005634">
    <property type="term" value="C:nucleus"/>
    <property type="evidence" value="ECO:0007669"/>
    <property type="project" value="UniProtKB-SubCell"/>
</dbReference>
<feature type="compositionally biased region" description="Polar residues" evidence="6">
    <location>
        <begin position="26"/>
        <end position="43"/>
    </location>
</feature>
<dbReference type="Pfam" id="PF14631">
    <property type="entry name" value="FancD2"/>
    <property type="match status" value="1"/>
</dbReference>
<dbReference type="GO" id="GO:0036297">
    <property type="term" value="P:interstrand cross-link repair"/>
    <property type="evidence" value="ECO:0007669"/>
    <property type="project" value="TreeGrafter"/>
</dbReference>
<evidence type="ECO:0000256" key="6">
    <source>
        <dbReference type="SAM" id="MobiDB-lite"/>
    </source>
</evidence>
<proteinExistence type="inferred from homology"/>
<dbReference type="SUPFAM" id="SSF48371">
    <property type="entry name" value="ARM repeat"/>
    <property type="match status" value="1"/>
</dbReference>
<dbReference type="GO" id="GO:0007129">
    <property type="term" value="P:homologous chromosome pairing at meiosis"/>
    <property type="evidence" value="ECO:0007669"/>
    <property type="project" value="TreeGrafter"/>
</dbReference>
<comment type="caution">
    <text evidence="7">The sequence shown here is derived from an EMBL/GenBank/DDBJ whole genome shotgun (WGS) entry which is preliminary data.</text>
</comment>
<dbReference type="AlphaFoldDB" id="A0AAD5M250"/>
<keyword evidence="2" id="KW-1017">Isopeptide bond</keyword>